<dbReference type="Proteomes" id="UP000035740">
    <property type="component" value="Unassembled WGS sequence"/>
</dbReference>
<dbReference type="Gramene" id="KMS94251">
    <property type="protein sequence ID" value="KMS94251"/>
    <property type="gene ID" value="BVRB_023290"/>
</dbReference>
<organism evidence="2 3">
    <name type="scientific">Beta vulgaris subsp. vulgaris</name>
    <name type="common">Beet</name>
    <dbReference type="NCBI Taxonomy" id="3555"/>
    <lineage>
        <taxon>Eukaryota</taxon>
        <taxon>Viridiplantae</taxon>
        <taxon>Streptophyta</taxon>
        <taxon>Embryophyta</taxon>
        <taxon>Tracheophyta</taxon>
        <taxon>Spermatophyta</taxon>
        <taxon>Magnoliopsida</taxon>
        <taxon>eudicotyledons</taxon>
        <taxon>Gunneridae</taxon>
        <taxon>Pentapetalae</taxon>
        <taxon>Caryophyllales</taxon>
        <taxon>Chenopodiaceae</taxon>
        <taxon>Betoideae</taxon>
        <taxon>Beta</taxon>
    </lineage>
</organism>
<keyword evidence="3" id="KW-1185">Reference proteome</keyword>
<feature type="region of interest" description="Disordered" evidence="1">
    <location>
        <begin position="1"/>
        <end position="69"/>
    </location>
</feature>
<evidence type="ECO:0000313" key="3">
    <source>
        <dbReference type="Proteomes" id="UP000035740"/>
    </source>
</evidence>
<gene>
    <name evidence="2" type="ORF">BVRB_023290</name>
</gene>
<evidence type="ECO:0000256" key="1">
    <source>
        <dbReference type="SAM" id="MobiDB-lite"/>
    </source>
</evidence>
<name>A0A0J8AZV2_BETVV</name>
<feature type="non-terminal residue" evidence="2">
    <location>
        <position position="1"/>
    </location>
</feature>
<proteinExistence type="predicted"/>
<evidence type="ECO:0000313" key="2">
    <source>
        <dbReference type="EMBL" id="KMS94251.1"/>
    </source>
</evidence>
<reference evidence="2 3" key="1">
    <citation type="journal article" date="2014" name="Nature">
        <title>The genome of the recently domesticated crop plant sugar beet (Beta vulgaris).</title>
        <authorList>
            <person name="Dohm J.C."/>
            <person name="Minoche A.E."/>
            <person name="Holtgrawe D."/>
            <person name="Capella-Gutierrez S."/>
            <person name="Zakrzewski F."/>
            <person name="Tafer H."/>
            <person name="Rupp O."/>
            <person name="Sorensen T.R."/>
            <person name="Stracke R."/>
            <person name="Reinhardt R."/>
            <person name="Goesmann A."/>
            <person name="Kraft T."/>
            <person name="Schulz B."/>
            <person name="Stadler P.F."/>
            <person name="Schmidt T."/>
            <person name="Gabaldon T."/>
            <person name="Lehrach H."/>
            <person name="Weisshaar B."/>
            <person name="Himmelbauer H."/>
        </authorList>
    </citation>
    <scope>NUCLEOTIDE SEQUENCE [LARGE SCALE GENOMIC DNA]</scope>
    <source>
        <tissue evidence="2">Taproot</tissue>
    </source>
</reference>
<dbReference type="EMBL" id="KQ094916">
    <property type="protein sequence ID" value="KMS94251.1"/>
    <property type="molecule type" value="Genomic_DNA"/>
</dbReference>
<feature type="compositionally biased region" description="Acidic residues" evidence="1">
    <location>
        <begin position="11"/>
        <end position="21"/>
    </location>
</feature>
<dbReference type="AlphaFoldDB" id="A0A0J8AZV2"/>
<sequence>RPGSIMPLLDLVDDSGDDADSAMDVVSMSQQLSEPQFPSASTSLFELHPPPSCSQSGTSMAGATERSGV</sequence>
<accession>A0A0J8AZV2</accession>
<feature type="compositionally biased region" description="Polar residues" evidence="1">
    <location>
        <begin position="30"/>
        <end position="44"/>
    </location>
</feature>
<protein>
    <submittedName>
        <fullName evidence="2">Uncharacterized protein</fullName>
    </submittedName>
</protein>